<dbReference type="Proteomes" id="UP000265080">
    <property type="component" value="Chromosome 1"/>
</dbReference>
<dbReference type="STRING" id="161767.ENSAPEP00000005145"/>
<accession>A0A3P8RZI9</accession>
<dbReference type="PANTHER" id="PTHR31025:SF27">
    <property type="entry name" value="SI:CH211-193K19.2-RELATED"/>
    <property type="match status" value="1"/>
</dbReference>
<evidence type="ECO:0000313" key="2">
    <source>
        <dbReference type="Proteomes" id="UP000265080"/>
    </source>
</evidence>
<keyword evidence="2" id="KW-1185">Reference proteome</keyword>
<reference evidence="1 2" key="1">
    <citation type="submission" date="2018-03" db="EMBL/GenBank/DDBJ databases">
        <title>Finding Nemo's genes: A chromosome-scale reference assembly of the genome of the orange clownfish Amphiprion percula.</title>
        <authorList>
            <person name="Lehmann R."/>
        </authorList>
    </citation>
    <scope>NUCLEOTIDE SEQUENCE</scope>
</reference>
<reference evidence="1" key="3">
    <citation type="submission" date="2025-09" db="UniProtKB">
        <authorList>
            <consortium name="Ensembl"/>
        </authorList>
    </citation>
    <scope>IDENTIFICATION</scope>
</reference>
<protein>
    <submittedName>
        <fullName evidence="1">Uncharacterized protein</fullName>
    </submittedName>
</protein>
<dbReference type="PANTHER" id="PTHR31025">
    <property type="entry name" value="SI:CH211-196P9.1-RELATED"/>
    <property type="match status" value="1"/>
</dbReference>
<dbReference type="OMA" id="GVCVVRH"/>
<reference evidence="1" key="2">
    <citation type="submission" date="2025-08" db="UniProtKB">
        <authorList>
            <consortium name="Ensembl"/>
        </authorList>
    </citation>
    <scope>IDENTIFICATION</scope>
</reference>
<proteinExistence type="predicted"/>
<dbReference type="AlphaFoldDB" id="A0A3P8RZI9"/>
<sequence>SKPDDIGIILEGQVVIQELDNVPLAISLLFGLLYALNMDYPPQLRYFFEVVQKVIMELDGGVLSRKAQVLKNRLYEYCVCDLFLSVYNPAQ</sequence>
<evidence type="ECO:0000313" key="1">
    <source>
        <dbReference type="Ensembl" id="ENSAPEP00000005145.1"/>
    </source>
</evidence>
<organism evidence="1 2">
    <name type="scientific">Amphiprion percula</name>
    <name type="common">Orange clownfish</name>
    <name type="synonym">Lutjanus percula</name>
    <dbReference type="NCBI Taxonomy" id="161767"/>
    <lineage>
        <taxon>Eukaryota</taxon>
        <taxon>Metazoa</taxon>
        <taxon>Chordata</taxon>
        <taxon>Craniata</taxon>
        <taxon>Vertebrata</taxon>
        <taxon>Euteleostomi</taxon>
        <taxon>Actinopterygii</taxon>
        <taxon>Neopterygii</taxon>
        <taxon>Teleostei</taxon>
        <taxon>Neoteleostei</taxon>
        <taxon>Acanthomorphata</taxon>
        <taxon>Ovalentaria</taxon>
        <taxon>Pomacentridae</taxon>
        <taxon>Amphiprion</taxon>
    </lineage>
</organism>
<dbReference type="Ensembl" id="ENSAPET00000005282.1">
    <property type="protein sequence ID" value="ENSAPEP00000005145.1"/>
    <property type="gene ID" value="ENSAPEG00000003699.1"/>
</dbReference>
<name>A0A3P8RZI9_AMPPE</name>
<dbReference type="GeneTree" id="ENSGT00950000182912"/>